<dbReference type="FunCoup" id="Q4D9T1">
    <property type="interactions" value="314"/>
</dbReference>
<dbReference type="GO" id="GO:0032511">
    <property type="term" value="P:late endosome to vacuole transport via multivesicular body sorting pathway"/>
    <property type="evidence" value="ECO:0007669"/>
    <property type="project" value="TreeGrafter"/>
</dbReference>
<dbReference type="KEGG" id="tcr:504045.55"/>
<keyword evidence="3 6" id="KW-0812">Transmembrane</keyword>
<dbReference type="InterPro" id="IPR007262">
    <property type="entry name" value="Vps55/LEPROT"/>
</dbReference>
<evidence type="ECO:0000313" key="8">
    <source>
        <dbReference type="Proteomes" id="UP000002296"/>
    </source>
</evidence>
<sequence>MTSLRVLVLGAFLMVVAILLAILACTVVADKNARPLLPLFVSLITPLPFVLCSRPQGSFSEESLIDGLGLFLGGALVVSGPALTCVLYHVGAISFGAFFLSISSETLLALTAYVLTVDSSNADDAYDF</sequence>
<organism evidence="7 8">
    <name type="scientific">Trypanosoma cruzi (strain CL Brener)</name>
    <dbReference type="NCBI Taxonomy" id="353153"/>
    <lineage>
        <taxon>Eukaryota</taxon>
        <taxon>Discoba</taxon>
        <taxon>Euglenozoa</taxon>
        <taxon>Kinetoplastea</taxon>
        <taxon>Metakinetoplastina</taxon>
        <taxon>Trypanosomatida</taxon>
        <taxon>Trypanosomatidae</taxon>
        <taxon>Trypanosoma</taxon>
        <taxon>Schizotrypanum</taxon>
    </lineage>
</organism>
<dbReference type="PROSITE" id="PS51257">
    <property type="entry name" value="PROKAR_LIPOPROTEIN"/>
    <property type="match status" value="1"/>
</dbReference>
<dbReference type="GO" id="GO:0005768">
    <property type="term" value="C:endosome"/>
    <property type="evidence" value="ECO:0007669"/>
    <property type="project" value="TreeGrafter"/>
</dbReference>
<dbReference type="OMA" id="KKRNAWP"/>
<protein>
    <recommendedName>
        <fullName evidence="9">Vacuolar protein sorting 55</fullName>
    </recommendedName>
</protein>
<keyword evidence="4 6" id="KW-1133">Transmembrane helix</keyword>
<dbReference type="GO" id="GO:0016020">
    <property type="term" value="C:membrane"/>
    <property type="evidence" value="ECO:0007669"/>
    <property type="project" value="UniProtKB-SubCell"/>
</dbReference>
<keyword evidence="5 6" id="KW-0472">Membrane</keyword>
<dbReference type="EMBL" id="AAHK01000765">
    <property type="protein sequence ID" value="EAN89287.1"/>
    <property type="molecule type" value="Genomic_DNA"/>
</dbReference>
<name>Q4D9T1_TRYCC</name>
<accession>Q4D9T1</accession>
<evidence type="ECO:0000313" key="7">
    <source>
        <dbReference type="EMBL" id="EAN89287.1"/>
    </source>
</evidence>
<comment type="similarity">
    <text evidence="2">Belongs to the OB-RGRP/VPS55 family.</text>
</comment>
<evidence type="ECO:0000256" key="6">
    <source>
        <dbReference type="SAM" id="Phobius"/>
    </source>
</evidence>
<comment type="caution">
    <text evidence="7">The sequence shown here is derived from an EMBL/GenBank/DDBJ whole genome shotgun (WGS) entry which is preliminary data.</text>
</comment>
<dbReference type="GeneID" id="3542054"/>
<dbReference type="PaxDb" id="353153-Q4D9T1"/>
<dbReference type="RefSeq" id="XP_811138.1">
    <property type="nucleotide sequence ID" value="XM_806045.1"/>
</dbReference>
<evidence type="ECO:0008006" key="9">
    <source>
        <dbReference type="Google" id="ProtNLM"/>
    </source>
</evidence>
<dbReference type="PANTHER" id="PTHR12050">
    <property type="entry name" value="LEPTIN RECEPTOR-RELATED"/>
    <property type="match status" value="1"/>
</dbReference>
<evidence type="ECO:0000256" key="2">
    <source>
        <dbReference type="ARBA" id="ARBA00005645"/>
    </source>
</evidence>
<dbReference type="InParanoid" id="Q4D9T1"/>
<dbReference type="PANTHER" id="PTHR12050:SF0">
    <property type="entry name" value="RH04491P"/>
    <property type="match status" value="1"/>
</dbReference>
<evidence type="ECO:0000256" key="3">
    <source>
        <dbReference type="ARBA" id="ARBA00022692"/>
    </source>
</evidence>
<dbReference type="AlphaFoldDB" id="Q4D9T1"/>
<evidence type="ECO:0000256" key="4">
    <source>
        <dbReference type="ARBA" id="ARBA00022989"/>
    </source>
</evidence>
<dbReference type="STRING" id="353153.Q4D9T1"/>
<comment type="subcellular location">
    <subcellularLocation>
        <location evidence="1">Membrane</location>
        <topology evidence="1">Multi-pass membrane protein</topology>
    </subcellularLocation>
</comment>
<evidence type="ECO:0000256" key="5">
    <source>
        <dbReference type="ARBA" id="ARBA00023136"/>
    </source>
</evidence>
<evidence type="ECO:0000256" key="1">
    <source>
        <dbReference type="ARBA" id="ARBA00004141"/>
    </source>
</evidence>
<dbReference type="eggNOG" id="ENOG502S751">
    <property type="taxonomic scope" value="Eukaryota"/>
</dbReference>
<dbReference type="Proteomes" id="UP000002296">
    <property type="component" value="Unassembled WGS sequence"/>
</dbReference>
<gene>
    <name evidence="7" type="ORF">Tc00.1047053504045.55</name>
</gene>
<feature type="transmembrane region" description="Helical" evidence="6">
    <location>
        <begin position="6"/>
        <end position="29"/>
    </location>
</feature>
<feature type="transmembrane region" description="Helical" evidence="6">
    <location>
        <begin position="95"/>
        <end position="115"/>
    </location>
</feature>
<dbReference type="Pfam" id="PF04133">
    <property type="entry name" value="Vps55"/>
    <property type="match status" value="1"/>
</dbReference>
<reference evidence="7 8" key="1">
    <citation type="journal article" date="2005" name="Science">
        <title>The genome sequence of Trypanosoma cruzi, etiologic agent of Chagas disease.</title>
        <authorList>
            <person name="El-Sayed N.M."/>
            <person name="Myler P.J."/>
            <person name="Bartholomeu D.C."/>
            <person name="Nilsson D."/>
            <person name="Aggarwal G."/>
            <person name="Tran A.N."/>
            <person name="Ghedin E."/>
            <person name="Worthey E.A."/>
            <person name="Delcher A.L."/>
            <person name="Blandin G."/>
            <person name="Westenberger S.J."/>
            <person name="Caler E."/>
            <person name="Cerqueira G.C."/>
            <person name="Branche C."/>
            <person name="Haas B."/>
            <person name="Anupama A."/>
            <person name="Arner E."/>
            <person name="Aslund L."/>
            <person name="Attipoe P."/>
            <person name="Bontempi E."/>
            <person name="Bringaud F."/>
            <person name="Burton P."/>
            <person name="Cadag E."/>
            <person name="Campbell D.A."/>
            <person name="Carrington M."/>
            <person name="Crabtree J."/>
            <person name="Darban H."/>
            <person name="da Silveira J.F."/>
            <person name="de Jong P."/>
            <person name="Edwards K."/>
            <person name="Englund P.T."/>
            <person name="Fazelina G."/>
            <person name="Feldblyum T."/>
            <person name="Ferella M."/>
            <person name="Frasch A.C."/>
            <person name="Gull K."/>
            <person name="Horn D."/>
            <person name="Hou L."/>
            <person name="Huang Y."/>
            <person name="Kindlund E."/>
            <person name="Klingbeil M."/>
            <person name="Kluge S."/>
            <person name="Koo H."/>
            <person name="Lacerda D."/>
            <person name="Levin M.J."/>
            <person name="Lorenzi H."/>
            <person name="Louie T."/>
            <person name="Machado C.R."/>
            <person name="McCulloch R."/>
            <person name="McKenna A."/>
            <person name="Mizuno Y."/>
            <person name="Mottram J.C."/>
            <person name="Nelson S."/>
            <person name="Ochaya S."/>
            <person name="Osoegawa K."/>
            <person name="Pai G."/>
            <person name="Parsons M."/>
            <person name="Pentony M."/>
            <person name="Pettersson U."/>
            <person name="Pop M."/>
            <person name="Ramirez J.L."/>
            <person name="Rinta J."/>
            <person name="Robertson L."/>
            <person name="Salzberg S.L."/>
            <person name="Sanchez D.O."/>
            <person name="Seyler A."/>
            <person name="Sharma R."/>
            <person name="Shetty J."/>
            <person name="Simpson A.J."/>
            <person name="Sisk E."/>
            <person name="Tammi M.T."/>
            <person name="Tarleton R."/>
            <person name="Teixeira S."/>
            <person name="Van Aken S."/>
            <person name="Vogt C."/>
            <person name="Ward P.N."/>
            <person name="Wickstead B."/>
            <person name="Wortman J."/>
            <person name="White O."/>
            <person name="Fraser C.M."/>
            <person name="Stuart K.D."/>
            <person name="Andersson B."/>
        </authorList>
    </citation>
    <scope>NUCLEOTIDE SEQUENCE [LARGE SCALE GENOMIC DNA]</scope>
    <source>
        <strain evidence="7 8">CL Brener</strain>
    </source>
</reference>
<proteinExistence type="inferred from homology"/>
<keyword evidence="8" id="KW-1185">Reference proteome</keyword>
<feature type="transmembrane region" description="Helical" evidence="6">
    <location>
        <begin position="68"/>
        <end position="88"/>
    </location>
</feature>